<organism evidence="3">
    <name type="scientific">Guillardia theta (strain CCMP2712)</name>
    <name type="common">Cryptophyte</name>
    <dbReference type="NCBI Taxonomy" id="905079"/>
    <lineage>
        <taxon>Eukaryota</taxon>
        <taxon>Cryptophyceae</taxon>
        <taxon>Pyrenomonadales</taxon>
        <taxon>Geminigeraceae</taxon>
        <taxon>Guillardia</taxon>
    </lineage>
</organism>
<evidence type="ECO:0000313" key="3">
    <source>
        <dbReference type="EMBL" id="EKX46325.1"/>
    </source>
</evidence>
<feature type="region of interest" description="Disordered" evidence="1">
    <location>
        <begin position="457"/>
        <end position="480"/>
    </location>
</feature>
<dbReference type="EnsemblProtists" id="EKX46325">
    <property type="protein sequence ID" value="EKX46325"/>
    <property type="gene ID" value="GUITHDRAFT_163045"/>
</dbReference>
<dbReference type="RefSeq" id="XP_005833305.1">
    <property type="nucleotide sequence ID" value="XM_005833248.1"/>
</dbReference>
<keyword evidence="2" id="KW-0472">Membrane</keyword>
<dbReference type="Proteomes" id="UP000011087">
    <property type="component" value="Unassembled WGS sequence"/>
</dbReference>
<accession>L1JE09</accession>
<dbReference type="HOGENOM" id="CLU_506664_0_0_1"/>
<evidence type="ECO:0000256" key="1">
    <source>
        <dbReference type="SAM" id="MobiDB-lite"/>
    </source>
</evidence>
<proteinExistence type="predicted"/>
<feature type="region of interest" description="Disordered" evidence="1">
    <location>
        <begin position="300"/>
        <end position="322"/>
    </location>
</feature>
<protein>
    <submittedName>
        <fullName evidence="3 4">Uncharacterized protein</fullName>
    </submittedName>
</protein>
<keyword evidence="2" id="KW-1133">Transmembrane helix</keyword>
<evidence type="ECO:0000256" key="2">
    <source>
        <dbReference type="SAM" id="Phobius"/>
    </source>
</evidence>
<reference evidence="5" key="2">
    <citation type="submission" date="2012-11" db="EMBL/GenBank/DDBJ databases">
        <authorList>
            <person name="Kuo A."/>
            <person name="Curtis B.A."/>
            <person name="Tanifuji G."/>
            <person name="Burki F."/>
            <person name="Gruber A."/>
            <person name="Irimia M."/>
            <person name="Maruyama S."/>
            <person name="Arias M.C."/>
            <person name="Ball S.G."/>
            <person name="Gile G.H."/>
            <person name="Hirakawa Y."/>
            <person name="Hopkins J.F."/>
            <person name="Rensing S.A."/>
            <person name="Schmutz J."/>
            <person name="Symeonidi A."/>
            <person name="Elias M."/>
            <person name="Eveleigh R.J."/>
            <person name="Herman E.K."/>
            <person name="Klute M.J."/>
            <person name="Nakayama T."/>
            <person name="Obornik M."/>
            <person name="Reyes-Prieto A."/>
            <person name="Armbrust E.V."/>
            <person name="Aves S.J."/>
            <person name="Beiko R.G."/>
            <person name="Coutinho P."/>
            <person name="Dacks J.B."/>
            <person name="Durnford D.G."/>
            <person name="Fast N.M."/>
            <person name="Green B.R."/>
            <person name="Grisdale C."/>
            <person name="Hempe F."/>
            <person name="Henrissat B."/>
            <person name="Hoppner M.P."/>
            <person name="Ishida K.-I."/>
            <person name="Kim E."/>
            <person name="Koreny L."/>
            <person name="Kroth P.G."/>
            <person name="Liu Y."/>
            <person name="Malik S.-B."/>
            <person name="Maier U.G."/>
            <person name="McRose D."/>
            <person name="Mock T."/>
            <person name="Neilson J.A."/>
            <person name="Onodera N.T."/>
            <person name="Poole A.M."/>
            <person name="Pritham E.J."/>
            <person name="Richards T.A."/>
            <person name="Rocap G."/>
            <person name="Roy S.W."/>
            <person name="Sarai C."/>
            <person name="Schaack S."/>
            <person name="Shirato S."/>
            <person name="Slamovits C.H."/>
            <person name="Spencer D.F."/>
            <person name="Suzuki S."/>
            <person name="Worden A.Z."/>
            <person name="Zauner S."/>
            <person name="Barry K."/>
            <person name="Bell C."/>
            <person name="Bharti A.K."/>
            <person name="Crow J.A."/>
            <person name="Grimwood J."/>
            <person name="Kramer R."/>
            <person name="Lindquist E."/>
            <person name="Lucas S."/>
            <person name="Salamov A."/>
            <person name="McFadden G.I."/>
            <person name="Lane C.E."/>
            <person name="Keeling P.J."/>
            <person name="Gray M.W."/>
            <person name="Grigoriev I.V."/>
            <person name="Archibald J.M."/>
        </authorList>
    </citation>
    <scope>NUCLEOTIDE SEQUENCE</scope>
    <source>
        <strain evidence="5">CCMP2712</strain>
    </source>
</reference>
<reference evidence="4" key="3">
    <citation type="submission" date="2015-06" db="UniProtKB">
        <authorList>
            <consortium name="EnsemblProtists"/>
        </authorList>
    </citation>
    <scope>IDENTIFICATION</scope>
</reference>
<sequence>MARGEASLVRPMAGWREEERGGYQRLLRKFVACLSIAGLLVAVAFYSSGSTSGRKELSQMYTELKFGDASFHAAGVLPQQREGSVRGKIAPHFVAPPGPIGEIGLAGKSTKLAQVPNGAAVLRFGDSSFHESKAFRTREGSVRGNIKPDFKVPLGDLGEIGLSEKPMRRQTSTASLAFGDASFHASKASQSKEGSVRGGVKPDFKPPLGDLGEEGLAQAPKTPIQKHGAVLAFGDSEFHSGPQASAREGSVRAGKTPDFLPPLGDLGEVGLKHSKVQTLVVRPKVAAASEKSSALAFGDSEFHSSKPSAGREGSIRNGVAPDFKPPIGDLGETGLKPTQHAQTLAASKKEVQPHKMTDVSARQDMNKFYNEQYTRLKQQQAASEKQALLTSQAAKSAIDRYYDTLNSQAVAEHKNILQSANRNAAQSQHSMLSYFDALQSHDNALHTAAMQRKAAANARIEKKAERETSASQSKEDTARMQVLSEKKIKPEITYGNDPGNKHGFHAVQVTKDAKIRKELAAARAIARKDMDDCSSGFC</sequence>
<feature type="transmembrane region" description="Helical" evidence="2">
    <location>
        <begin position="26"/>
        <end position="46"/>
    </location>
</feature>
<feature type="region of interest" description="Disordered" evidence="1">
    <location>
        <begin position="236"/>
        <end position="255"/>
    </location>
</feature>
<keyword evidence="2" id="KW-0812">Transmembrane</keyword>
<dbReference type="AlphaFoldDB" id="L1JE09"/>
<feature type="region of interest" description="Disordered" evidence="1">
    <location>
        <begin position="187"/>
        <end position="207"/>
    </location>
</feature>
<feature type="compositionally biased region" description="Basic and acidic residues" evidence="1">
    <location>
        <begin position="459"/>
        <end position="480"/>
    </location>
</feature>
<evidence type="ECO:0000313" key="5">
    <source>
        <dbReference type="Proteomes" id="UP000011087"/>
    </source>
</evidence>
<evidence type="ECO:0000313" key="4">
    <source>
        <dbReference type="EnsemblProtists" id="EKX46325"/>
    </source>
</evidence>
<reference evidence="3 5" key="1">
    <citation type="journal article" date="2012" name="Nature">
        <title>Algal genomes reveal evolutionary mosaicism and the fate of nucleomorphs.</title>
        <authorList>
            <consortium name="DOE Joint Genome Institute"/>
            <person name="Curtis B.A."/>
            <person name="Tanifuji G."/>
            <person name="Burki F."/>
            <person name="Gruber A."/>
            <person name="Irimia M."/>
            <person name="Maruyama S."/>
            <person name="Arias M.C."/>
            <person name="Ball S.G."/>
            <person name="Gile G.H."/>
            <person name="Hirakawa Y."/>
            <person name="Hopkins J.F."/>
            <person name="Kuo A."/>
            <person name="Rensing S.A."/>
            <person name="Schmutz J."/>
            <person name="Symeonidi A."/>
            <person name="Elias M."/>
            <person name="Eveleigh R.J."/>
            <person name="Herman E.K."/>
            <person name="Klute M.J."/>
            <person name="Nakayama T."/>
            <person name="Obornik M."/>
            <person name="Reyes-Prieto A."/>
            <person name="Armbrust E.V."/>
            <person name="Aves S.J."/>
            <person name="Beiko R.G."/>
            <person name="Coutinho P."/>
            <person name="Dacks J.B."/>
            <person name="Durnford D.G."/>
            <person name="Fast N.M."/>
            <person name="Green B.R."/>
            <person name="Grisdale C.J."/>
            <person name="Hempel F."/>
            <person name="Henrissat B."/>
            <person name="Hoppner M.P."/>
            <person name="Ishida K."/>
            <person name="Kim E."/>
            <person name="Koreny L."/>
            <person name="Kroth P.G."/>
            <person name="Liu Y."/>
            <person name="Malik S.B."/>
            <person name="Maier U.G."/>
            <person name="McRose D."/>
            <person name="Mock T."/>
            <person name="Neilson J.A."/>
            <person name="Onodera N.T."/>
            <person name="Poole A.M."/>
            <person name="Pritham E.J."/>
            <person name="Richards T.A."/>
            <person name="Rocap G."/>
            <person name="Roy S.W."/>
            <person name="Sarai C."/>
            <person name="Schaack S."/>
            <person name="Shirato S."/>
            <person name="Slamovits C.H."/>
            <person name="Spencer D.F."/>
            <person name="Suzuki S."/>
            <person name="Worden A.Z."/>
            <person name="Zauner S."/>
            <person name="Barry K."/>
            <person name="Bell C."/>
            <person name="Bharti A.K."/>
            <person name="Crow J.A."/>
            <person name="Grimwood J."/>
            <person name="Kramer R."/>
            <person name="Lindquist E."/>
            <person name="Lucas S."/>
            <person name="Salamov A."/>
            <person name="McFadden G.I."/>
            <person name="Lane C.E."/>
            <person name="Keeling P.J."/>
            <person name="Gray M.W."/>
            <person name="Grigoriev I.V."/>
            <person name="Archibald J.M."/>
        </authorList>
    </citation>
    <scope>NUCLEOTIDE SEQUENCE</scope>
    <source>
        <strain evidence="3 5">CCMP2712</strain>
    </source>
</reference>
<dbReference type="PaxDb" id="55529-EKX46325"/>
<keyword evidence="5" id="KW-1185">Reference proteome</keyword>
<dbReference type="GeneID" id="17302927"/>
<gene>
    <name evidence="3" type="ORF">GUITHDRAFT_163045</name>
</gene>
<dbReference type="EMBL" id="JH992995">
    <property type="protein sequence ID" value="EKX46325.1"/>
    <property type="molecule type" value="Genomic_DNA"/>
</dbReference>
<name>L1JE09_GUITC</name>
<dbReference type="KEGG" id="gtt:GUITHDRAFT_163045"/>